<sequence length="136" mass="15081">MSKLDGAMAKLKMDTAVQSAESRVSKLVSDFDAVLVRLSMEGFAEAEAKLTVDYLVTAVQPPAVRARVKKLMKLNENRGLKKDARDFKRWLSDYMRRYGEFEPMMAAVVAATPKRDKLSAAAKIPKAGKGSRSWPS</sequence>
<reference evidence="1" key="2">
    <citation type="submission" date="2019-06" db="EMBL/GenBank/DDBJ databases">
        <title>Genomics analysis of Aphanomyces spp. identifies a new class of oomycete effector associated with host adaptation.</title>
        <authorList>
            <person name="Gaulin E."/>
        </authorList>
    </citation>
    <scope>NUCLEOTIDE SEQUENCE</scope>
    <source>
        <strain evidence="1">CBS 578.67</strain>
    </source>
</reference>
<dbReference type="Proteomes" id="UP000332933">
    <property type="component" value="Unassembled WGS sequence"/>
</dbReference>
<organism evidence="2 3">
    <name type="scientific">Aphanomyces stellatus</name>
    <dbReference type="NCBI Taxonomy" id="120398"/>
    <lineage>
        <taxon>Eukaryota</taxon>
        <taxon>Sar</taxon>
        <taxon>Stramenopiles</taxon>
        <taxon>Oomycota</taxon>
        <taxon>Saprolegniomycetes</taxon>
        <taxon>Saprolegniales</taxon>
        <taxon>Verrucalvaceae</taxon>
        <taxon>Aphanomyces</taxon>
    </lineage>
</organism>
<proteinExistence type="predicted"/>
<evidence type="ECO:0000313" key="1">
    <source>
        <dbReference type="EMBL" id="KAF0711283.1"/>
    </source>
</evidence>
<accession>A0A485KDA4</accession>
<dbReference type="AlphaFoldDB" id="A0A485KDA4"/>
<gene>
    <name evidence="2" type="primary">Aste57867_5333</name>
    <name evidence="1" type="ORF">As57867_005320</name>
    <name evidence="2" type="ORF">ASTE57867_5333</name>
</gene>
<dbReference type="OrthoDB" id="127796at2759"/>
<dbReference type="EMBL" id="VJMH01001668">
    <property type="protein sequence ID" value="KAF0711283.1"/>
    <property type="molecule type" value="Genomic_DNA"/>
</dbReference>
<name>A0A485KDA4_9STRA</name>
<dbReference type="EMBL" id="CAADRA010001669">
    <property type="protein sequence ID" value="VFT82397.1"/>
    <property type="molecule type" value="Genomic_DNA"/>
</dbReference>
<keyword evidence="3" id="KW-1185">Reference proteome</keyword>
<protein>
    <submittedName>
        <fullName evidence="2">Aste57867_5333 protein</fullName>
    </submittedName>
</protein>
<evidence type="ECO:0000313" key="2">
    <source>
        <dbReference type="EMBL" id="VFT82397.1"/>
    </source>
</evidence>
<evidence type="ECO:0000313" key="3">
    <source>
        <dbReference type="Proteomes" id="UP000332933"/>
    </source>
</evidence>
<reference evidence="2 3" key="1">
    <citation type="submission" date="2019-03" db="EMBL/GenBank/DDBJ databases">
        <authorList>
            <person name="Gaulin E."/>
            <person name="Dumas B."/>
        </authorList>
    </citation>
    <scope>NUCLEOTIDE SEQUENCE [LARGE SCALE GENOMIC DNA]</scope>
    <source>
        <strain evidence="2">CBS 568.67</strain>
    </source>
</reference>